<feature type="transmembrane region" description="Helical" evidence="8">
    <location>
        <begin position="80"/>
        <end position="102"/>
    </location>
</feature>
<dbReference type="GO" id="GO:0008495">
    <property type="term" value="F:protoheme IX farnesyltransferase activity"/>
    <property type="evidence" value="ECO:0007669"/>
    <property type="project" value="UniProtKB-UniRule"/>
</dbReference>
<feature type="transmembrane region" description="Helical" evidence="8">
    <location>
        <begin position="12"/>
        <end position="29"/>
    </location>
</feature>
<keyword evidence="6 8" id="KW-0472">Membrane</keyword>
<dbReference type="NCBIfam" id="NF003348">
    <property type="entry name" value="PRK04375.1-1"/>
    <property type="match status" value="1"/>
</dbReference>
<dbReference type="AlphaFoldDB" id="A0A4Y3PIY4"/>
<sequence>MLADWIQLTKPRILQLNLIAAFGGYWVASKWEPDWLLLLWLLTGTALTMAASCVWNNVWDYELDRKMQRTKDRPLAAGRLKTGGVLLYALMLGVCGELVLFWKGNELVGWLGLFGMFMYGCVYTMWLKRKSTWSTSIGGVSGAMPPVMGYCAASNELDAGAWLLFALLYFWQPAHFWSLSIRRVDEYKAAGFPLLPVVKGIARTKLQMIPYVLFLLPTVTAMYLLGYAGVVFFAVSLLFGMIWMGHTISGVVTANNEKWSKTNFILSVNYLLVVFVCMVVDTPGRPFW</sequence>
<feature type="transmembrane region" description="Helical" evidence="8">
    <location>
        <begin position="264"/>
        <end position="282"/>
    </location>
</feature>
<dbReference type="PROSITE" id="PS00943">
    <property type="entry name" value="UBIA"/>
    <property type="match status" value="1"/>
</dbReference>
<dbReference type="InterPro" id="IPR000537">
    <property type="entry name" value="UbiA_prenyltransferase"/>
</dbReference>
<dbReference type="STRING" id="54914.AV540_00875"/>
<evidence type="ECO:0000256" key="4">
    <source>
        <dbReference type="ARBA" id="ARBA00022989"/>
    </source>
</evidence>
<comment type="catalytic activity">
    <reaction evidence="7 8">
        <text>heme b + (2E,6E)-farnesyl diphosphate + H2O = Fe(II)-heme o + diphosphate</text>
        <dbReference type="Rhea" id="RHEA:28070"/>
        <dbReference type="ChEBI" id="CHEBI:15377"/>
        <dbReference type="ChEBI" id="CHEBI:33019"/>
        <dbReference type="ChEBI" id="CHEBI:60344"/>
        <dbReference type="ChEBI" id="CHEBI:60530"/>
        <dbReference type="ChEBI" id="CHEBI:175763"/>
        <dbReference type="EC" id="2.5.1.141"/>
    </reaction>
</comment>
<protein>
    <recommendedName>
        <fullName evidence="8">Protoheme IX farnesyltransferase</fullName>
        <ecNumber evidence="8">2.5.1.141</ecNumber>
    </recommendedName>
    <alternativeName>
        <fullName evidence="8">Heme B farnesyltransferase</fullName>
    </alternativeName>
    <alternativeName>
        <fullName evidence="8">Heme O synthase</fullName>
    </alternativeName>
</protein>
<dbReference type="GO" id="GO:0048034">
    <property type="term" value="P:heme O biosynthetic process"/>
    <property type="evidence" value="ECO:0007669"/>
    <property type="project" value="UniProtKB-UniRule"/>
</dbReference>
<comment type="subcellular location">
    <subcellularLocation>
        <location evidence="8">Cell membrane</location>
        <topology evidence="8">Multi-pass membrane protein</topology>
    </subcellularLocation>
    <subcellularLocation>
        <location evidence="1">Membrane</location>
        <topology evidence="1">Multi-pass membrane protein</topology>
    </subcellularLocation>
</comment>
<dbReference type="InterPro" id="IPR044878">
    <property type="entry name" value="UbiA_sf"/>
</dbReference>
<comment type="caution">
    <text evidence="9">The sequence shown here is derived from an EMBL/GenBank/DDBJ whole genome shotgun (WGS) entry which is preliminary data.</text>
</comment>
<dbReference type="InterPro" id="IPR030470">
    <property type="entry name" value="UbiA_prenylTrfase_CS"/>
</dbReference>
<dbReference type="NCBIfam" id="TIGR01473">
    <property type="entry name" value="cyoE_ctaB"/>
    <property type="match status" value="1"/>
</dbReference>
<evidence type="ECO:0000256" key="6">
    <source>
        <dbReference type="ARBA" id="ARBA00023136"/>
    </source>
</evidence>
<feature type="transmembrane region" description="Helical" evidence="8">
    <location>
        <begin position="35"/>
        <end position="59"/>
    </location>
</feature>
<feature type="transmembrane region" description="Helical" evidence="8">
    <location>
        <begin position="211"/>
        <end position="244"/>
    </location>
</feature>
<keyword evidence="8" id="KW-1003">Cell membrane</keyword>
<dbReference type="CDD" id="cd13957">
    <property type="entry name" value="PT_UbiA_Cox10"/>
    <property type="match status" value="1"/>
</dbReference>
<keyword evidence="4 8" id="KW-1133">Transmembrane helix</keyword>
<dbReference type="EC" id="2.5.1.141" evidence="8"/>
<dbReference type="UniPathway" id="UPA00834">
    <property type="reaction ID" value="UER00712"/>
</dbReference>
<gene>
    <name evidence="9" type="primary">ctaB1</name>
    <name evidence="8" type="synonym">ctaB</name>
    <name evidence="9" type="ORF">BPA01_29840</name>
</gene>
<keyword evidence="10" id="KW-1185">Reference proteome</keyword>
<evidence type="ECO:0000256" key="2">
    <source>
        <dbReference type="ARBA" id="ARBA00022679"/>
    </source>
</evidence>
<keyword evidence="2 8" id="KW-0808">Transferase</keyword>
<dbReference type="EMBL" id="BJMH01000013">
    <property type="protein sequence ID" value="GEB33404.1"/>
    <property type="molecule type" value="Genomic_DNA"/>
</dbReference>
<dbReference type="PANTHER" id="PTHR43448:SF2">
    <property type="entry name" value="PROTOHEME IX FARNESYLTRANSFERASE, MITOCHONDRIAL"/>
    <property type="match status" value="1"/>
</dbReference>
<comment type="miscellaneous">
    <text evidence="8">Carbon 2 of the heme B porphyrin ring is defined according to the Fischer nomenclature.</text>
</comment>
<dbReference type="GO" id="GO:0005886">
    <property type="term" value="C:plasma membrane"/>
    <property type="evidence" value="ECO:0007669"/>
    <property type="project" value="UniProtKB-SubCell"/>
</dbReference>
<reference evidence="9 10" key="1">
    <citation type="submission" date="2019-06" db="EMBL/GenBank/DDBJ databases">
        <title>Whole genome shotgun sequence of Brevibacillus parabrevis NBRC 12334.</title>
        <authorList>
            <person name="Hosoyama A."/>
            <person name="Uohara A."/>
            <person name="Ohji S."/>
            <person name="Ichikawa N."/>
        </authorList>
    </citation>
    <scope>NUCLEOTIDE SEQUENCE [LARGE SCALE GENOMIC DNA]</scope>
    <source>
        <strain evidence="9 10">NBRC 12334</strain>
    </source>
</reference>
<comment type="similarity">
    <text evidence="8">Belongs to the UbiA prenyltransferase family. Protoheme IX farnesyltransferase subfamily.</text>
</comment>
<dbReference type="Pfam" id="PF01040">
    <property type="entry name" value="UbiA"/>
    <property type="match status" value="1"/>
</dbReference>
<comment type="function">
    <text evidence="8">Converts heme B (protoheme IX) to heme O by substitution of the vinyl group on carbon 2 of heme B porphyrin ring with a hydroxyethyl farnesyl side group.</text>
</comment>
<organism evidence="9 10">
    <name type="scientific">Brevibacillus parabrevis</name>
    <dbReference type="NCBI Taxonomy" id="54914"/>
    <lineage>
        <taxon>Bacteria</taxon>
        <taxon>Bacillati</taxon>
        <taxon>Bacillota</taxon>
        <taxon>Bacilli</taxon>
        <taxon>Bacillales</taxon>
        <taxon>Paenibacillaceae</taxon>
        <taxon>Brevibacillus</taxon>
    </lineage>
</organism>
<evidence type="ECO:0000256" key="3">
    <source>
        <dbReference type="ARBA" id="ARBA00022692"/>
    </source>
</evidence>
<proteinExistence type="inferred from homology"/>
<accession>A0A4Y3PIY4</accession>
<name>A0A4Y3PIY4_BREPA</name>
<dbReference type="HAMAP" id="MF_00154">
    <property type="entry name" value="CyoE_CtaB"/>
    <property type="match status" value="1"/>
</dbReference>
<evidence type="ECO:0000256" key="5">
    <source>
        <dbReference type="ARBA" id="ARBA00023133"/>
    </source>
</evidence>
<comment type="subunit">
    <text evidence="8">Interacts with CtaA.</text>
</comment>
<evidence type="ECO:0000256" key="1">
    <source>
        <dbReference type="ARBA" id="ARBA00004141"/>
    </source>
</evidence>
<evidence type="ECO:0000256" key="8">
    <source>
        <dbReference type="HAMAP-Rule" id="MF_00154"/>
    </source>
</evidence>
<comment type="pathway">
    <text evidence="8">Porphyrin-containing compound metabolism; heme O biosynthesis; heme O from protoheme: step 1/1.</text>
</comment>
<evidence type="ECO:0000313" key="10">
    <source>
        <dbReference type="Proteomes" id="UP000316882"/>
    </source>
</evidence>
<keyword evidence="3 8" id="KW-0812">Transmembrane</keyword>
<keyword evidence="5 8" id="KW-0350">Heme biosynthesis</keyword>
<evidence type="ECO:0000313" key="9">
    <source>
        <dbReference type="EMBL" id="GEB33404.1"/>
    </source>
</evidence>
<dbReference type="Proteomes" id="UP000316882">
    <property type="component" value="Unassembled WGS sequence"/>
</dbReference>
<feature type="transmembrane region" description="Helical" evidence="8">
    <location>
        <begin position="108"/>
        <end position="127"/>
    </location>
</feature>
<dbReference type="Gene3D" id="1.10.357.140">
    <property type="entry name" value="UbiA prenyltransferase"/>
    <property type="match status" value="1"/>
</dbReference>
<dbReference type="PANTHER" id="PTHR43448">
    <property type="entry name" value="PROTOHEME IX FARNESYLTRANSFERASE, MITOCHONDRIAL"/>
    <property type="match status" value="1"/>
</dbReference>
<dbReference type="InterPro" id="IPR006369">
    <property type="entry name" value="Protohaem_IX_farnesylTrfase"/>
</dbReference>
<evidence type="ECO:0000256" key="7">
    <source>
        <dbReference type="ARBA" id="ARBA00047690"/>
    </source>
</evidence>